<proteinExistence type="predicted"/>
<gene>
    <name evidence="1" type="ordered locus">mlr8101</name>
</gene>
<organism evidence="1 2">
    <name type="scientific">Mesorhizobium japonicum (strain LMG 29417 / CECT 9101 / MAFF 303099)</name>
    <name type="common">Mesorhizobium loti (strain MAFF 303099)</name>
    <dbReference type="NCBI Taxonomy" id="266835"/>
    <lineage>
        <taxon>Bacteria</taxon>
        <taxon>Pseudomonadati</taxon>
        <taxon>Pseudomonadota</taxon>
        <taxon>Alphaproteobacteria</taxon>
        <taxon>Hyphomicrobiales</taxon>
        <taxon>Phyllobacteriaceae</taxon>
        <taxon>Mesorhizobium</taxon>
    </lineage>
</organism>
<evidence type="ECO:0000313" key="2">
    <source>
        <dbReference type="Proteomes" id="UP000000552"/>
    </source>
</evidence>
<protein>
    <submittedName>
        <fullName evidence="1">Mlr8101 protein</fullName>
    </submittedName>
</protein>
<sequence length="113" mass="12057">MGANGGTVDHLDVTVVHGGDGIHQPVPHTRLPPSHEAVVAGGSWAVALGQVAPRRTGAQNPEDAIHYTSVVYTRHTTRFVGEKRLDNVPFEVAKVISAHGDSESELARYESVN</sequence>
<dbReference type="HOGENOM" id="CLU_2131513_0_0_5"/>
<accession>Q983Z2</accession>
<dbReference type="KEGG" id="mlo:mlr8101"/>
<name>Q983Z2_RHILO</name>
<evidence type="ECO:0000313" key="1">
    <source>
        <dbReference type="EMBL" id="BAB53738.1"/>
    </source>
</evidence>
<dbReference type="EMBL" id="BA000012">
    <property type="protein sequence ID" value="BAB53738.1"/>
    <property type="molecule type" value="Genomic_DNA"/>
</dbReference>
<dbReference type="Proteomes" id="UP000000552">
    <property type="component" value="Chromosome"/>
</dbReference>
<dbReference type="AlphaFoldDB" id="Q983Z2"/>
<reference evidence="1 2" key="1">
    <citation type="journal article" date="2000" name="DNA Res.">
        <title>Complete genome structure of the nitrogen-fixing symbiotic bacterium Mesorhizobium loti.</title>
        <authorList>
            <person name="Kaneko T."/>
            <person name="Nakamura Y."/>
            <person name="Sato S."/>
            <person name="Asamizu E."/>
            <person name="Kato T."/>
            <person name="Sasamoto S."/>
            <person name="Watanabe A."/>
            <person name="Idesawa K."/>
            <person name="Ishikawa A."/>
            <person name="Kawashima K."/>
            <person name="Kimura T."/>
            <person name="Kishida Y."/>
            <person name="Kiyokawa C."/>
            <person name="Kohara M."/>
            <person name="Matsumoto M."/>
            <person name="Matsuno A."/>
            <person name="Mochizuki Y."/>
            <person name="Nakayama S."/>
            <person name="Nakazaki N."/>
            <person name="Shimpo S."/>
            <person name="Sugimoto M."/>
            <person name="Takeuchi C."/>
            <person name="Yamada M."/>
            <person name="Tabata S."/>
        </authorList>
    </citation>
    <scope>NUCLEOTIDE SEQUENCE [LARGE SCALE GENOMIC DNA]</scope>
    <source>
        <strain evidence="2">LMG 29417 / CECT 9101 / MAFF 303099</strain>
    </source>
</reference>